<proteinExistence type="predicted"/>
<dbReference type="InterPro" id="IPR016187">
    <property type="entry name" value="CTDL_fold"/>
</dbReference>
<evidence type="ECO:0000313" key="2">
    <source>
        <dbReference type="EMBL" id="ELU01353.1"/>
    </source>
</evidence>
<dbReference type="Proteomes" id="UP000014760">
    <property type="component" value="Unassembled WGS sequence"/>
</dbReference>
<dbReference type="SMART" id="SM00034">
    <property type="entry name" value="CLECT"/>
    <property type="match status" value="1"/>
</dbReference>
<dbReference type="PROSITE" id="PS50041">
    <property type="entry name" value="C_TYPE_LECTIN_2"/>
    <property type="match status" value="1"/>
</dbReference>
<dbReference type="Pfam" id="PF00059">
    <property type="entry name" value="Lectin_C"/>
    <property type="match status" value="1"/>
</dbReference>
<dbReference type="EnsemblMetazoa" id="CapteT214226">
    <property type="protein sequence ID" value="CapteP214226"/>
    <property type="gene ID" value="CapteG214226"/>
</dbReference>
<gene>
    <name evidence="2" type="ORF">CAPTEDRAFT_214226</name>
</gene>
<dbReference type="OrthoDB" id="7357196at2759"/>
<dbReference type="Gene3D" id="3.10.100.10">
    <property type="entry name" value="Mannose-Binding Protein A, subunit A"/>
    <property type="match status" value="1"/>
</dbReference>
<organism evidence="2">
    <name type="scientific">Capitella teleta</name>
    <name type="common">Polychaete worm</name>
    <dbReference type="NCBI Taxonomy" id="283909"/>
    <lineage>
        <taxon>Eukaryota</taxon>
        <taxon>Metazoa</taxon>
        <taxon>Spiralia</taxon>
        <taxon>Lophotrochozoa</taxon>
        <taxon>Annelida</taxon>
        <taxon>Polychaeta</taxon>
        <taxon>Sedentaria</taxon>
        <taxon>Scolecida</taxon>
        <taxon>Capitellidae</taxon>
        <taxon>Capitella</taxon>
    </lineage>
</organism>
<dbReference type="HOGENOM" id="CLU_1062624_0_0_1"/>
<dbReference type="AlphaFoldDB" id="R7UC32"/>
<evidence type="ECO:0000313" key="4">
    <source>
        <dbReference type="Proteomes" id="UP000014760"/>
    </source>
</evidence>
<reference evidence="3" key="3">
    <citation type="submission" date="2015-06" db="UniProtKB">
        <authorList>
            <consortium name="EnsemblMetazoa"/>
        </authorList>
    </citation>
    <scope>IDENTIFICATION</scope>
</reference>
<dbReference type="SUPFAM" id="SSF56436">
    <property type="entry name" value="C-type lectin-like"/>
    <property type="match status" value="1"/>
</dbReference>
<dbReference type="CDD" id="cd00037">
    <property type="entry name" value="CLECT"/>
    <property type="match status" value="1"/>
</dbReference>
<dbReference type="EMBL" id="AMQN01009292">
    <property type="status" value="NOT_ANNOTATED_CDS"/>
    <property type="molecule type" value="Genomic_DNA"/>
</dbReference>
<dbReference type="InterPro" id="IPR050111">
    <property type="entry name" value="C-type_lectin/snaclec_domain"/>
</dbReference>
<dbReference type="InterPro" id="IPR016186">
    <property type="entry name" value="C-type_lectin-like/link_sf"/>
</dbReference>
<dbReference type="EMBL" id="KB305118">
    <property type="protein sequence ID" value="ELU01353.1"/>
    <property type="molecule type" value="Genomic_DNA"/>
</dbReference>
<reference evidence="4" key="1">
    <citation type="submission" date="2012-12" db="EMBL/GenBank/DDBJ databases">
        <authorList>
            <person name="Hellsten U."/>
            <person name="Grimwood J."/>
            <person name="Chapman J.A."/>
            <person name="Shapiro H."/>
            <person name="Aerts A."/>
            <person name="Otillar R.P."/>
            <person name="Terry A.Y."/>
            <person name="Boore J.L."/>
            <person name="Simakov O."/>
            <person name="Marletaz F."/>
            <person name="Cho S.-J."/>
            <person name="Edsinger-Gonzales E."/>
            <person name="Havlak P."/>
            <person name="Kuo D.-H."/>
            <person name="Larsson T."/>
            <person name="Lv J."/>
            <person name="Arendt D."/>
            <person name="Savage R."/>
            <person name="Osoegawa K."/>
            <person name="de Jong P."/>
            <person name="Lindberg D.R."/>
            <person name="Seaver E.C."/>
            <person name="Weisblat D.A."/>
            <person name="Putnam N.H."/>
            <person name="Grigoriev I.V."/>
            <person name="Rokhsar D.S."/>
        </authorList>
    </citation>
    <scope>NUCLEOTIDE SEQUENCE</scope>
    <source>
        <strain evidence="4">I ESC-2004</strain>
    </source>
</reference>
<dbReference type="EMBL" id="AMQN01009293">
    <property type="status" value="NOT_ANNOTATED_CDS"/>
    <property type="molecule type" value="Genomic_DNA"/>
</dbReference>
<dbReference type="Gene3D" id="3.50.4.10">
    <property type="entry name" value="Hepatocyte Growth Factor"/>
    <property type="match status" value="1"/>
</dbReference>
<reference evidence="2 4" key="2">
    <citation type="journal article" date="2013" name="Nature">
        <title>Insights into bilaterian evolution from three spiralian genomes.</title>
        <authorList>
            <person name="Simakov O."/>
            <person name="Marletaz F."/>
            <person name="Cho S.J."/>
            <person name="Edsinger-Gonzales E."/>
            <person name="Havlak P."/>
            <person name="Hellsten U."/>
            <person name="Kuo D.H."/>
            <person name="Larsson T."/>
            <person name="Lv J."/>
            <person name="Arendt D."/>
            <person name="Savage R."/>
            <person name="Osoegawa K."/>
            <person name="de Jong P."/>
            <person name="Grimwood J."/>
            <person name="Chapman J.A."/>
            <person name="Shapiro H."/>
            <person name="Aerts A."/>
            <person name="Otillar R.P."/>
            <person name="Terry A.Y."/>
            <person name="Boore J.L."/>
            <person name="Grigoriev I.V."/>
            <person name="Lindberg D.R."/>
            <person name="Seaver E.C."/>
            <person name="Weisblat D.A."/>
            <person name="Putnam N.H."/>
            <person name="Rokhsar D.S."/>
        </authorList>
    </citation>
    <scope>NUCLEOTIDE SEQUENCE</scope>
    <source>
        <strain evidence="2 4">I ESC-2004</strain>
    </source>
</reference>
<evidence type="ECO:0000313" key="3">
    <source>
        <dbReference type="EnsemblMetazoa" id="CapteP214226"/>
    </source>
</evidence>
<dbReference type="PANTHER" id="PTHR22803">
    <property type="entry name" value="MANNOSE, PHOSPHOLIPASE, LECTIN RECEPTOR RELATED"/>
    <property type="match status" value="1"/>
</dbReference>
<sequence length="262" mass="29610">MSTKQNEFIDDPSCNYYEYNVIEIESSIRWKETLFTRTVENDDRVLQHENRENCKMACINENTFTCKHVEFGQFIPEFLGTCFLSAAPLAETTTFDGTTGMHVYEPEKMTFSERMCPGEAWVKRGSFCYLVSCDVGNMQYARAQCASYEATLTSVHDMNEGLFIDWLVKNEAGVDSTTCNTGHMYIGLSTNNNGSTWEWDDGSAYDYSHWEAPESTLLETIQQCAIITGASWINVPCHSGAGLILKACDAYKKETHQRPESG</sequence>
<accession>R7UC32</accession>
<name>R7UC32_CAPTE</name>
<protein>
    <recommendedName>
        <fullName evidence="1">C-type lectin domain-containing protein</fullName>
    </recommendedName>
</protein>
<dbReference type="InterPro" id="IPR001304">
    <property type="entry name" value="C-type_lectin-like"/>
</dbReference>
<keyword evidence="4" id="KW-1185">Reference proteome</keyword>
<evidence type="ECO:0000259" key="1">
    <source>
        <dbReference type="PROSITE" id="PS50041"/>
    </source>
</evidence>
<feature type="domain" description="C-type lectin" evidence="1">
    <location>
        <begin position="124"/>
        <end position="246"/>
    </location>
</feature>